<dbReference type="FunFam" id="2.30.29.30:FF:000308">
    <property type="entry name" value="Rho-associated protein kinase 1"/>
    <property type="match status" value="1"/>
</dbReference>
<evidence type="ECO:0000256" key="23">
    <source>
        <dbReference type="PROSITE-ProRule" id="PRU01206"/>
    </source>
</evidence>
<keyword evidence="17" id="KW-0460">Magnesium</keyword>
<dbReference type="Proteomes" id="UP000245119">
    <property type="component" value="Linkage Group LG10"/>
</dbReference>
<feature type="domain" description="RhoBD" evidence="31">
    <location>
        <begin position="912"/>
        <end position="974"/>
    </location>
</feature>
<evidence type="ECO:0000256" key="4">
    <source>
        <dbReference type="ARBA" id="ARBA00009903"/>
    </source>
</evidence>
<evidence type="ECO:0000256" key="8">
    <source>
        <dbReference type="ARBA" id="ARBA00022527"/>
    </source>
</evidence>
<comment type="caution">
    <text evidence="32">The sequence shown here is derived from an EMBL/GenBank/DDBJ whole genome shotgun (WGS) entry which is preliminary data.</text>
</comment>
<evidence type="ECO:0000259" key="30">
    <source>
        <dbReference type="PROSITE" id="PS51285"/>
    </source>
</evidence>
<dbReference type="InterPro" id="IPR017892">
    <property type="entry name" value="Pkinase_C"/>
</dbReference>
<dbReference type="Gene3D" id="3.30.200.20">
    <property type="entry name" value="Phosphorylase Kinase, domain 1"/>
    <property type="match status" value="2"/>
</dbReference>
<dbReference type="InterPro" id="IPR000719">
    <property type="entry name" value="Prot_kinase_dom"/>
</dbReference>
<dbReference type="PANTHER" id="PTHR22988">
    <property type="entry name" value="MYOTONIC DYSTROPHY S/T KINASE-RELATED"/>
    <property type="match status" value="1"/>
</dbReference>
<feature type="coiled-coil region" evidence="25">
    <location>
        <begin position="389"/>
        <end position="605"/>
    </location>
</feature>
<feature type="domain" description="PH" evidence="27">
    <location>
        <begin position="1083"/>
        <end position="1284"/>
    </location>
</feature>
<evidence type="ECO:0000256" key="9">
    <source>
        <dbReference type="ARBA" id="ARBA00022553"/>
    </source>
</evidence>
<evidence type="ECO:0000256" key="2">
    <source>
        <dbReference type="ARBA" id="ARBA00004236"/>
    </source>
</evidence>
<evidence type="ECO:0000256" key="14">
    <source>
        <dbReference type="ARBA" id="ARBA00022777"/>
    </source>
</evidence>
<evidence type="ECO:0000259" key="27">
    <source>
        <dbReference type="PROSITE" id="PS50003"/>
    </source>
</evidence>
<keyword evidence="12 24" id="KW-0547">Nucleotide-binding</keyword>
<feature type="region of interest" description="Disordered" evidence="26">
    <location>
        <begin position="971"/>
        <end position="993"/>
    </location>
</feature>
<evidence type="ECO:0000259" key="29">
    <source>
        <dbReference type="PROSITE" id="PS50081"/>
    </source>
</evidence>
<keyword evidence="19" id="KW-0472">Membrane</keyword>
<dbReference type="Gene3D" id="1.10.510.10">
    <property type="entry name" value="Transferase(Phosphotransferase) domain 1"/>
    <property type="match status" value="1"/>
</dbReference>
<evidence type="ECO:0000256" key="24">
    <source>
        <dbReference type="PROSITE-ProRule" id="PRU10141"/>
    </source>
</evidence>
<keyword evidence="20" id="KW-0206">Cytoskeleton</keyword>
<evidence type="ECO:0000256" key="7">
    <source>
        <dbReference type="ARBA" id="ARBA00022490"/>
    </source>
</evidence>
<dbReference type="InterPro" id="IPR015008">
    <property type="entry name" value="ROCK_Rho-bd_dom"/>
</dbReference>
<dbReference type="EMBL" id="PZQS01000010">
    <property type="protein sequence ID" value="PVD23603.1"/>
    <property type="molecule type" value="Genomic_DNA"/>
</dbReference>
<dbReference type="PROSITE" id="PS50081">
    <property type="entry name" value="ZF_DAG_PE_2"/>
    <property type="match status" value="1"/>
</dbReference>
<keyword evidence="7" id="KW-0963">Cytoplasm</keyword>
<dbReference type="GO" id="GO:0005737">
    <property type="term" value="C:cytoplasm"/>
    <property type="evidence" value="ECO:0007669"/>
    <property type="project" value="TreeGrafter"/>
</dbReference>
<dbReference type="OrthoDB" id="2156623at2759"/>
<evidence type="ECO:0000256" key="16">
    <source>
        <dbReference type="ARBA" id="ARBA00022840"/>
    </source>
</evidence>
<dbReference type="GO" id="GO:0000281">
    <property type="term" value="P:mitotic cytokinesis"/>
    <property type="evidence" value="ECO:0007669"/>
    <property type="project" value="TreeGrafter"/>
</dbReference>
<keyword evidence="9" id="KW-0597">Phosphoprotein</keyword>
<gene>
    <name evidence="32" type="ORF">C0Q70_16875</name>
</gene>
<sequence>MTALEEKINNQTSEINVDGLLDAMSALVADLDHPAIRRNKNVESFLNRYGKNVDLINTLRLRGDDFEIVKVIGRGAFGEVQLVRNKATKKVYAMKLLSKYEMIKRSDSAFFWEEREIMANANSEWIVQLHYCFQDNRYLYMVMDYMPGGDLVNLMSNYDVPEKDVKPDNMLLDKYGHLKLTDFGTCMRMDSQGLVHSDTAVGTPDYISPEVLKSQGGEGCYGRECDWWSVGVFLFEMLVGDTPFYADSLVGTYGKIMDHKRSLSFPPDIEMSDHAKNLICAFLTERTERLGRNGVEEIKRHPFFKNDTWNWNNIRDTVPPVVPELSSDVDTSNFDEIEKDDATETFQPPKAFAGNHLPFIGFTYNREYLLLSNNAGSASPGSFTGDEGLQLLQEQMRAEKTAREEAQKKYEQAQFDLDRLMQEEAHLKQDLREMERNMAIIKHEAKETQRRLEQESEMKKKMEIMMREKEKQLDNALANCRQINDSTVHSNEKVLSLEKSLSEMNEKLRIESENVNKQKKAFTDLQQRYATVEHNYNELSARYQEVVAVKQRLESEVLMLQSALDAERNARKHEAQISAELNDRIKNLQQEKFSLQEKETSQKQELSVSQQKVVSLEKSLGGVELERDNFKRQWQAEVQAHKDTVDRYNADKRSIRSHQEVSQEDSKVLQTKLDTEKSMRHKVEARLLETEKKNSEMAVDLMQLQQHVGSLQTQLQTEVEKSQALSLHVEQEVQRRNLMQGDIKNTSLELNRAKTKEKQLAKEIADLKHEKKSLEEELKKLKDEVSVGDLQLREIQEQLEAETYFSSLYKTQVKELKEEVDEKNKQIQDLTSDNQNILQEKESIGAQLQLALAKADSEQLARQIAEEQLSDVEKEKTMLELEIKEMISRQKSEMSKKESLIASLEETKRQYASDLEKMQQDKDDLSNRIKKLLEDLQNSKNTEFEKLKKQLEEEKMKKIQAVNKLAEIMNRKEFSGRPRGGKDKSVESELKRKEKEFRRLQQELTMEREKYNKMVEKMQRDVAEAQQNVFEENQARQRLQMEMDAKDSEIEQLRQKLAYVNMEGASICSGSIEDSISDENSSDALMEGWLAVPNRQNIKKYGWRKQYVVVSSRKVLFYNSEGDKQNADPVLVLDIDKLFHVRPVTQGDVIRAEAKDVPRIFQILYATEGENRKPEESPSDTIGTDRNDIVSYKGHDFLPLTFRTPTTCDSCHKPAWHVLHPPQALECKRCHIKVHREHFDKNEEFIAYCKVNYDSSIQAKEMLLLAETADKQKLWVTHMSKKISKKGIVSSGNLK</sequence>
<keyword evidence="15" id="KW-0862">Zinc</keyword>
<dbReference type="GO" id="GO:0008270">
    <property type="term" value="F:zinc ion binding"/>
    <property type="evidence" value="ECO:0007669"/>
    <property type="project" value="UniProtKB-KW"/>
</dbReference>
<dbReference type="InterPro" id="IPR002219">
    <property type="entry name" value="PKC_DAG/PE"/>
</dbReference>
<evidence type="ECO:0000256" key="11">
    <source>
        <dbReference type="ARBA" id="ARBA00022723"/>
    </source>
</evidence>
<evidence type="ECO:0000256" key="26">
    <source>
        <dbReference type="SAM" id="MobiDB-lite"/>
    </source>
</evidence>
<keyword evidence="8" id="KW-0723">Serine/threonine-protein kinase</keyword>
<dbReference type="PROSITE" id="PS51285">
    <property type="entry name" value="AGC_KINASE_CTER"/>
    <property type="match status" value="1"/>
</dbReference>
<evidence type="ECO:0000256" key="17">
    <source>
        <dbReference type="ARBA" id="ARBA00022842"/>
    </source>
</evidence>
<dbReference type="GO" id="GO:0005856">
    <property type="term" value="C:cytoskeleton"/>
    <property type="evidence" value="ECO:0007669"/>
    <property type="project" value="UniProtKB-SubCell"/>
</dbReference>
<evidence type="ECO:0000256" key="19">
    <source>
        <dbReference type="ARBA" id="ARBA00023136"/>
    </source>
</evidence>
<keyword evidence="16 24" id="KW-0067">ATP-binding</keyword>
<dbReference type="EC" id="2.7.11.1" evidence="5"/>
<dbReference type="Gene3D" id="1.20.5.730">
    <property type="entry name" value="Single helix bin"/>
    <property type="match status" value="1"/>
</dbReference>
<dbReference type="InterPro" id="IPR011009">
    <property type="entry name" value="Kinase-like_dom_sf"/>
</dbReference>
<keyword evidence="18 23" id="KW-0175">Coiled coil</keyword>
<comment type="cofactor">
    <cofactor evidence="1">
        <name>Mg(2+)</name>
        <dbReference type="ChEBI" id="CHEBI:18420"/>
    </cofactor>
</comment>
<dbReference type="GO" id="GO:0031032">
    <property type="term" value="P:actomyosin structure organization"/>
    <property type="evidence" value="ECO:0007669"/>
    <property type="project" value="TreeGrafter"/>
</dbReference>
<feature type="domain" description="Protein kinase" evidence="28">
    <location>
        <begin position="66"/>
        <end position="304"/>
    </location>
</feature>
<evidence type="ECO:0000256" key="25">
    <source>
        <dbReference type="SAM" id="Coils"/>
    </source>
</evidence>
<dbReference type="SUPFAM" id="SSF103652">
    <property type="entry name" value="G protein-binding domain"/>
    <property type="match status" value="1"/>
</dbReference>
<evidence type="ECO:0000256" key="18">
    <source>
        <dbReference type="ARBA" id="ARBA00023054"/>
    </source>
</evidence>
<dbReference type="InterPro" id="IPR050839">
    <property type="entry name" value="Rho-assoc_Ser/Thr_Kinase"/>
</dbReference>
<dbReference type="Pfam" id="PF00069">
    <property type="entry name" value="Pkinase"/>
    <property type="match status" value="2"/>
</dbReference>
<comment type="catalytic activity">
    <reaction evidence="21">
        <text>L-threonyl-[protein] + ATP = O-phospho-L-threonyl-[protein] + ADP + H(+)</text>
        <dbReference type="Rhea" id="RHEA:46608"/>
        <dbReference type="Rhea" id="RHEA-COMP:11060"/>
        <dbReference type="Rhea" id="RHEA-COMP:11605"/>
        <dbReference type="ChEBI" id="CHEBI:15378"/>
        <dbReference type="ChEBI" id="CHEBI:30013"/>
        <dbReference type="ChEBI" id="CHEBI:30616"/>
        <dbReference type="ChEBI" id="CHEBI:61977"/>
        <dbReference type="ChEBI" id="CHEBI:456216"/>
        <dbReference type="EC" id="2.7.11.1"/>
    </reaction>
</comment>
<comment type="catalytic activity">
    <reaction evidence="22">
        <text>L-seryl-[protein] + ATP = O-phospho-L-seryl-[protein] + ADP + H(+)</text>
        <dbReference type="Rhea" id="RHEA:17989"/>
        <dbReference type="Rhea" id="RHEA-COMP:9863"/>
        <dbReference type="Rhea" id="RHEA-COMP:11604"/>
        <dbReference type="ChEBI" id="CHEBI:15378"/>
        <dbReference type="ChEBI" id="CHEBI:29999"/>
        <dbReference type="ChEBI" id="CHEBI:30616"/>
        <dbReference type="ChEBI" id="CHEBI:83421"/>
        <dbReference type="ChEBI" id="CHEBI:456216"/>
        <dbReference type="EC" id="2.7.11.1"/>
    </reaction>
</comment>
<keyword evidence="11" id="KW-0479">Metal-binding</keyword>
<accession>A0A2T7NR27</accession>
<dbReference type="SMART" id="SM00109">
    <property type="entry name" value="C1"/>
    <property type="match status" value="1"/>
</dbReference>
<dbReference type="Pfam" id="PF08912">
    <property type="entry name" value="Rho_Binding"/>
    <property type="match status" value="1"/>
</dbReference>
<organism evidence="32 33">
    <name type="scientific">Pomacea canaliculata</name>
    <name type="common">Golden apple snail</name>
    <dbReference type="NCBI Taxonomy" id="400727"/>
    <lineage>
        <taxon>Eukaryota</taxon>
        <taxon>Metazoa</taxon>
        <taxon>Spiralia</taxon>
        <taxon>Lophotrochozoa</taxon>
        <taxon>Mollusca</taxon>
        <taxon>Gastropoda</taxon>
        <taxon>Caenogastropoda</taxon>
        <taxon>Architaenioglossa</taxon>
        <taxon>Ampullarioidea</taxon>
        <taxon>Ampullariidae</taxon>
        <taxon>Pomacea</taxon>
    </lineage>
</organism>
<dbReference type="GO" id="GO:0048598">
    <property type="term" value="P:embryonic morphogenesis"/>
    <property type="evidence" value="ECO:0007669"/>
    <property type="project" value="TreeGrafter"/>
</dbReference>
<dbReference type="FunFam" id="3.30.200.20:FF:000072">
    <property type="entry name" value="Rho-associated protein kinase 2"/>
    <property type="match status" value="1"/>
</dbReference>
<comment type="similarity">
    <text evidence="4">Belongs to the protein kinase superfamily. AGC Ser/Thr protein kinase family.</text>
</comment>
<dbReference type="SMART" id="SM00233">
    <property type="entry name" value="PH"/>
    <property type="match status" value="1"/>
</dbReference>
<dbReference type="PROSITE" id="PS50011">
    <property type="entry name" value="PROTEIN_KINASE_DOM"/>
    <property type="match status" value="1"/>
</dbReference>
<evidence type="ECO:0000256" key="21">
    <source>
        <dbReference type="ARBA" id="ARBA00047899"/>
    </source>
</evidence>
<evidence type="ECO:0000313" key="33">
    <source>
        <dbReference type="Proteomes" id="UP000245119"/>
    </source>
</evidence>
<proteinExistence type="inferred from homology"/>
<dbReference type="CDD" id="cd20813">
    <property type="entry name" value="C1_ROCK"/>
    <property type="match status" value="1"/>
</dbReference>
<feature type="domain" description="Phorbol-ester/DAG-type" evidence="29">
    <location>
        <begin position="1194"/>
        <end position="1249"/>
    </location>
</feature>
<evidence type="ECO:0000256" key="13">
    <source>
        <dbReference type="ARBA" id="ARBA00022771"/>
    </source>
</evidence>
<reference evidence="32 33" key="1">
    <citation type="submission" date="2018-04" db="EMBL/GenBank/DDBJ databases">
        <title>The genome of golden apple snail Pomacea canaliculata provides insight into stress tolerance and invasive adaptation.</title>
        <authorList>
            <person name="Liu C."/>
            <person name="Liu B."/>
            <person name="Ren Y."/>
            <person name="Zhang Y."/>
            <person name="Wang H."/>
            <person name="Li S."/>
            <person name="Jiang F."/>
            <person name="Yin L."/>
            <person name="Zhang G."/>
            <person name="Qian W."/>
            <person name="Fan W."/>
        </authorList>
    </citation>
    <scope>NUCLEOTIDE SEQUENCE [LARGE SCALE GENOMIC DNA]</scope>
    <source>
        <strain evidence="32">SZHN2017</strain>
        <tissue evidence="32">Muscle</tissue>
    </source>
</reference>
<dbReference type="GO" id="GO:0005524">
    <property type="term" value="F:ATP binding"/>
    <property type="evidence" value="ECO:0007669"/>
    <property type="project" value="UniProtKB-UniRule"/>
</dbReference>
<keyword evidence="33" id="KW-1185">Reference proteome</keyword>
<evidence type="ECO:0000256" key="3">
    <source>
        <dbReference type="ARBA" id="ARBA00004245"/>
    </source>
</evidence>
<dbReference type="PROSITE" id="PS50003">
    <property type="entry name" value="PH_DOMAIN"/>
    <property type="match status" value="1"/>
</dbReference>
<evidence type="ECO:0000256" key="10">
    <source>
        <dbReference type="ARBA" id="ARBA00022679"/>
    </source>
</evidence>
<dbReference type="FunFam" id="1.10.510.10:FF:000047">
    <property type="entry name" value="Rho-associated protein kinase 1"/>
    <property type="match status" value="1"/>
</dbReference>
<dbReference type="InterPro" id="IPR017441">
    <property type="entry name" value="Protein_kinase_ATP_BS"/>
</dbReference>
<dbReference type="CDD" id="cd01242">
    <property type="entry name" value="PH_ROCK"/>
    <property type="match status" value="1"/>
</dbReference>
<dbReference type="PANTHER" id="PTHR22988:SF73">
    <property type="entry name" value="RHO-ASSOCIATED PROTEIN KINASE"/>
    <property type="match status" value="1"/>
</dbReference>
<dbReference type="Gene3D" id="3.30.60.20">
    <property type="match status" value="1"/>
</dbReference>
<name>A0A2T7NR27_POMCA</name>
<dbReference type="PROSITE" id="PS51859">
    <property type="entry name" value="RHO_BD"/>
    <property type="match status" value="1"/>
</dbReference>
<dbReference type="InterPro" id="IPR000961">
    <property type="entry name" value="AGC-kinase_C"/>
</dbReference>
<dbReference type="InterPro" id="IPR001849">
    <property type="entry name" value="PH_domain"/>
</dbReference>
<dbReference type="STRING" id="400727.A0A2T7NR27"/>
<dbReference type="InterPro" id="IPR046349">
    <property type="entry name" value="C1-like_sf"/>
</dbReference>
<evidence type="ECO:0000256" key="22">
    <source>
        <dbReference type="ARBA" id="ARBA00048679"/>
    </source>
</evidence>
<dbReference type="SUPFAM" id="SSF57889">
    <property type="entry name" value="Cysteine-rich domain"/>
    <property type="match status" value="1"/>
</dbReference>
<dbReference type="InterPro" id="IPR057529">
    <property type="entry name" value="MRCK/ROCK_PH"/>
</dbReference>
<evidence type="ECO:0000256" key="1">
    <source>
        <dbReference type="ARBA" id="ARBA00001946"/>
    </source>
</evidence>
<dbReference type="SUPFAM" id="SSF50729">
    <property type="entry name" value="PH domain-like"/>
    <property type="match status" value="1"/>
</dbReference>
<keyword evidence="6" id="KW-1003">Cell membrane</keyword>
<evidence type="ECO:0000259" key="31">
    <source>
        <dbReference type="PROSITE" id="PS51859"/>
    </source>
</evidence>
<evidence type="ECO:0000256" key="15">
    <source>
        <dbReference type="ARBA" id="ARBA00022833"/>
    </source>
</evidence>
<evidence type="ECO:0000259" key="28">
    <source>
        <dbReference type="PROSITE" id="PS50011"/>
    </source>
</evidence>
<dbReference type="GO" id="GO:0031267">
    <property type="term" value="F:small GTPase binding"/>
    <property type="evidence" value="ECO:0007669"/>
    <property type="project" value="InterPro"/>
</dbReference>
<keyword evidence="14" id="KW-0418">Kinase</keyword>
<feature type="domain" description="AGC-kinase C-terminal" evidence="30">
    <location>
        <begin position="307"/>
        <end position="374"/>
    </location>
</feature>
<keyword evidence="10" id="KW-0808">Transferase</keyword>
<dbReference type="GO" id="GO:0007266">
    <property type="term" value="P:Rho protein signal transduction"/>
    <property type="evidence" value="ECO:0007669"/>
    <property type="project" value="UniProtKB-UniRule"/>
</dbReference>
<dbReference type="GO" id="GO:0005886">
    <property type="term" value="C:plasma membrane"/>
    <property type="evidence" value="ECO:0007669"/>
    <property type="project" value="UniProtKB-SubCell"/>
</dbReference>
<dbReference type="GO" id="GO:0030866">
    <property type="term" value="P:cortical actin cytoskeleton organization"/>
    <property type="evidence" value="ECO:0007669"/>
    <property type="project" value="TreeGrafter"/>
</dbReference>
<dbReference type="Gene3D" id="1.20.5.340">
    <property type="match status" value="1"/>
</dbReference>
<protein>
    <recommendedName>
        <fullName evidence="5">non-specific serine/threonine protein kinase</fullName>
        <ecNumber evidence="5">2.7.11.1</ecNumber>
    </recommendedName>
</protein>
<evidence type="ECO:0000256" key="6">
    <source>
        <dbReference type="ARBA" id="ARBA00022475"/>
    </source>
</evidence>
<dbReference type="Pfam" id="PF00433">
    <property type="entry name" value="Pkinase_C"/>
    <property type="match status" value="1"/>
</dbReference>
<evidence type="ECO:0000256" key="12">
    <source>
        <dbReference type="ARBA" id="ARBA00022741"/>
    </source>
</evidence>
<dbReference type="PROSITE" id="PS00107">
    <property type="entry name" value="PROTEIN_KINASE_ATP"/>
    <property type="match status" value="1"/>
</dbReference>
<feature type="binding site" evidence="24">
    <location>
        <position position="95"/>
    </location>
    <ligand>
        <name>ATP</name>
        <dbReference type="ChEBI" id="CHEBI:30616"/>
    </ligand>
</feature>
<dbReference type="SMART" id="SM00133">
    <property type="entry name" value="S_TK_X"/>
    <property type="match status" value="1"/>
</dbReference>
<dbReference type="InterPro" id="IPR011993">
    <property type="entry name" value="PH-like_dom_sf"/>
</dbReference>
<dbReference type="SMART" id="SM00220">
    <property type="entry name" value="S_TKc"/>
    <property type="match status" value="1"/>
</dbReference>
<evidence type="ECO:0000313" key="32">
    <source>
        <dbReference type="EMBL" id="PVD23603.1"/>
    </source>
</evidence>
<evidence type="ECO:0000256" key="20">
    <source>
        <dbReference type="ARBA" id="ARBA00023212"/>
    </source>
</evidence>
<dbReference type="CDD" id="cd22250">
    <property type="entry name" value="ROCK_SBD"/>
    <property type="match status" value="1"/>
</dbReference>
<comment type="subcellular location">
    <subcellularLocation>
        <location evidence="2">Cell membrane</location>
    </subcellularLocation>
    <subcellularLocation>
        <location evidence="3">Cytoplasm</location>
        <location evidence="3">Cytoskeleton</location>
    </subcellularLocation>
</comment>
<dbReference type="GO" id="GO:0072518">
    <property type="term" value="F:Rho-dependent protein serine/threonine kinase activity"/>
    <property type="evidence" value="ECO:0007669"/>
    <property type="project" value="TreeGrafter"/>
</dbReference>
<keyword evidence="13" id="KW-0863">Zinc-finger</keyword>
<evidence type="ECO:0000256" key="5">
    <source>
        <dbReference type="ARBA" id="ARBA00012513"/>
    </source>
</evidence>
<dbReference type="Gene3D" id="2.30.29.30">
    <property type="entry name" value="Pleckstrin-homology domain (PH domain)/Phosphotyrosine-binding domain (PTB)"/>
    <property type="match status" value="1"/>
</dbReference>
<dbReference type="GO" id="GO:1901888">
    <property type="term" value="P:regulation of cell junction assembly"/>
    <property type="evidence" value="ECO:0007669"/>
    <property type="project" value="TreeGrafter"/>
</dbReference>
<dbReference type="Pfam" id="PF25346">
    <property type="entry name" value="PH_MRCK"/>
    <property type="match status" value="1"/>
</dbReference>
<dbReference type="SUPFAM" id="SSF56112">
    <property type="entry name" value="Protein kinase-like (PK-like)"/>
    <property type="match status" value="1"/>
</dbReference>